<keyword evidence="1" id="KW-0472">Membrane</keyword>
<keyword evidence="3" id="KW-1185">Reference proteome</keyword>
<name>A0A0P6WSN5_9CHLR</name>
<feature type="transmembrane region" description="Helical" evidence="1">
    <location>
        <begin position="81"/>
        <end position="101"/>
    </location>
</feature>
<keyword evidence="1" id="KW-0812">Transmembrane</keyword>
<evidence type="ECO:0000313" key="3">
    <source>
        <dbReference type="Proteomes" id="UP000050417"/>
    </source>
</evidence>
<keyword evidence="1" id="KW-1133">Transmembrane helix</keyword>
<feature type="transmembrane region" description="Helical" evidence="1">
    <location>
        <begin position="140"/>
        <end position="160"/>
    </location>
</feature>
<gene>
    <name evidence="2" type="ORF">ADN00_16035</name>
</gene>
<sequence>MHTSHSLISFPSTLDQTPWFSALLSLLPFVAAGSLRIMVSFQPGWSPKEGSLLYSVYLLLCTLALTSGLVLGAVKKSPRWLYPYPVLLAFSSYILRLYLGYLLPVKINLQSSFFLSLLIILIFLWLPPFHAFYQNIRQDWTLASYGLYGLVLYLFSAVDFDQTPKLNWLVLLPSILAICAALAHLRIRSAHGRIAALLMGTYTGLFFWLIPSYVSMVSVWISVVMGVFLLLVYGITLTVILLSPGLVVLARQARKGLRDNPKQDHRPR</sequence>
<feature type="transmembrane region" description="Helical" evidence="1">
    <location>
        <begin position="113"/>
        <end position="133"/>
    </location>
</feature>
<proteinExistence type="predicted"/>
<dbReference type="AlphaFoldDB" id="A0A0P6WSN5"/>
<feature type="transmembrane region" description="Helical" evidence="1">
    <location>
        <begin position="51"/>
        <end position="74"/>
    </location>
</feature>
<accession>A0A0P6WSN5</accession>
<feature type="transmembrane region" description="Helical" evidence="1">
    <location>
        <begin position="166"/>
        <end position="187"/>
    </location>
</feature>
<dbReference type="Proteomes" id="UP000050417">
    <property type="component" value="Unassembled WGS sequence"/>
</dbReference>
<feature type="transmembrane region" description="Helical" evidence="1">
    <location>
        <begin position="220"/>
        <end position="249"/>
    </location>
</feature>
<dbReference type="RefSeq" id="WP_075064051.1">
    <property type="nucleotide sequence ID" value="NZ_LGCL01000040.1"/>
</dbReference>
<organism evidence="2 3">
    <name type="scientific">Ornatilinea apprima</name>
    <dbReference type="NCBI Taxonomy" id="1134406"/>
    <lineage>
        <taxon>Bacteria</taxon>
        <taxon>Bacillati</taxon>
        <taxon>Chloroflexota</taxon>
        <taxon>Anaerolineae</taxon>
        <taxon>Anaerolineales</taxon>
        <taxon>Anaerolineaceae</taxon>
        <taxon>Ornatilinea</taxon>
    </lineage>
</organism>
<evidence type="ECO:0000313" key="2">
    <source>
        <dbReference type="EMBL" id="KPL72005.1"/>
    </source>
</evidence>
<reference evidence="2 3" key="1">
    <citation type="submission" date="2015-07" db="EMBL/GenBank/DDBJ databases">
        <title>Genome sequence of Ornatilinea apprima DSM 23815.</title>
        <authorList>
            <person name="Hemp J."/>
            <person name="Ward L.M."/>
            <person name="Pace L.A."/>
            <person name="Fischer W.W."/>
        </authorList>
    </citation>
    <scope>NUCLEOTIDE SEQUENCE [LARGE SCALE GENOMIC DNA]</scope>
    <source>
        <strain evidence="2 3">P3M-1</strain>
    </source>
</reference>
<feature type="transmembrane region" description="Helical" evidence="1">
    <location>
        <begin position="194"/>
        <end position="214"/>
    </location>
</feature>
<dbReference type="EMBL" id="LGCL01000040">
    <property type="protein sequence ID" value="KPL72005.1"/>
    <property type="molecule type" value="Genomic_DNA"/>
</dbReference>
<comment type="caution">
    <text evidence="2">The sequence shown here is derived from an EMBL/GenBank/DDBJ whole genome shotgun (WGS) entry which is preliminary data.</text>
</comment>
<evidence type="ECO:0000256" key="1">
    <source>
        <dbReference type="SAM" id="Phobius"/>
    </source>
</evidence>
<dbReference type="STRING" id="1134406.ADN00_16035"/>
<feature type="transmembrane region" description="Helical" evidence="1">
    <location>
        <begin position="20"/>
        <end position="39"/>
    </location>
</feature>
<protein>
    <submittedName>
        <fullName evidence="2">Uncharacterized protein</fullName>
    </submittedName>
</protein>